<dbReference type="PANTHER" id="PTHR43625:SF40">
    <property type="entry name" value="ALDO-KETO REDUCTASE YAKC [NADP(+)]"/>
    <property type="match status" value="1"/>
</dbReference>
<dbReference type="InterPro" id="IPR023210">
    <property type="entry name" value="NADP_OxRdtase_dom"/>
</dbReference>
<evidence type="ECO:0000259" key="2">
    <source>
        <dbReference type="Pfam" id="PF00248"/>
    </source>
</evidence>
<feature type="domain" description="NADP-dependent oxidoreductase" evidence="2">
    <location>
        <begin position="14"/>
        <end position="161"/>
    </location>
</feature>
<keyword evidence="4" id="KW-1185">Reference proteome</keyword>
<dbReference type="InterPro" id="IPR036812">
    <property type="entry name" value="NAD(P)_OxRdtase_dom_sf"/>
</dbReference>
<dbReference type="Pfam" id="PF00248">
    <property type="entry name" value="Aldo_ket_red"/>
    <property type="match status" value="1"/>
</dbReference>
<evidence type="ECO:0000256" key="1">
    <source>
        <dbReference type="ARBA" id="ARBA00023002"/>
    </source>
</evidence>
<name>A0ABY6ZND2_9BACL</name>
<dbReference type="SUPFAM" id="SSF51430">
    <property type="entry name" value="NAD(P)-linked oxidoreductase"/>
    <property type="match status" value="1"/>
</dbReference>
<sequence length="225" mass="25559">MWLRLADVNVLEREALRGVRRDHAFISVKFDGQLHSLEESVGTAGKRSPVVKTFLTDTLKRLGVEYIDLYQPARIDPNIPIEETVGQIAELVVAGYVRHIGLSEVGVELIRRAHAVHPIRWLQIEYSLFNRGIESNILPTLRELGISLSAYGVLSRAAFTAVRPSFLSICFKSHTPQSIHPRSSVVHALVCYRFQMECIYIGFVQIITFKSRVWGKSEVVFEEHF</sequence>
<gene>
    <name evidence="3" type="ORF">NZD89_08775</name>
</gene>
<evidence type="ECO:0000313" key="3">
    <source>
        <dbReference type="EMBL" id="WAH43460.1"/>
    </source>
</evidence>
<dbReference type="RefSeq" id="WP_268007343.1">
    <property type="nucleotide sequence ID" value="NZ_BSUT01000001.1"/>
</dbReference>
<dbReference type="InterPro" id="IPR050791">
    <property type="entry name" value="Aldo-Keto_reductase"/>
</dbReference>
<keyword evidence="1" id="KW-0560">Oxidoreductase</keyword>
<dbReference type="PANTHER" id="PTHR43625">
    <property type="entry name" value="AFLATOXIN B1 ALDEHYDE REDUCTASE"/>
    <property type="match status" value="1"/>
</dbReference>
<organism evidence="3 4">
    <name type="scientific">Alicyclobacillus fastidiosus</name>
    <dbReference type="NCBI Taxonomy" id="392011"/>
    <lineage>
        <taxon>Bacteria</taxon>
        <taxon>Bacillati</taxon>
        <taxon>Bacillota</taxon>
        <taxon>Bacilli</taxon>
        <taxon>Bacillales</taxon>
        <taxon>Alicyclobacillaceae</taxon>
        <taxon>Alicyclobacillus</taxon>
    </lineage>
</organism>
<reference evidence="3" key="1">
    <citation type="submission" date="2022-08" db="EMBL/GenBank/DDBJ databases">
        <title>Alicyclobacillus fastidiosus DSM 17978, complete genome.</title>
        <authorList>
            <person name="Wang Q."/>
            <person name="Cai R."/>
            <person name="Wang Z."/>
        </authorList>
    </citation>
    <scope>NUCLEOTIDE SEQUENCE</scope>
    <source>
        <strain evidence="3">DSM 17978</strain>
    </source>
</reference>
<dbReference type="Proteomes" id="UP001164761">
    <property type="component" value="Chromosome"/>
</dbReference>
<protein>
    <submittedName>
        <fullName evidence="3">Aldo/keto reductase</fullName>
    </submittedName>
</protein>
<dbReference type="Gene3D" id="3.20.20.100">
    <property type="entry name" value="NADP-dependent oxidoreductase domain"/>
    <property type="match status" value="1"/>
</dbReference>
<dbReference type="EMBL" id="CP104067">
    <property type="protein sequence ID" value="WAH43460.1"/>
    <property type="molecule type" value="Genomic_DNA"/>
</dbReference>
<proteinExistence type="predicted"/>
<evidence type="ECO:0000313" key="4">
    <source>
        <dbReference type="Proteomes" id="UP001164761"/>
    </source>
</evidence>
<accession>A0ABY6ZND2</accession>